<dbReference type="EMBL" id="BK015358">
    <property type="protein sequence ID" value="DAE03099.1"/>
    <property type="molecule type" value="Genomic_DNA"/>
</dbReference>
<name>A0A8S5P9H4_9CAUD</name>
<accession>A0A8S5P9H4</accession>
<organism evidence="1">
    <name type="scientific">Siphoviridae sp. ct2QJ10</name>
    <dbReference type="NCBI Taxonomy" id="2825315"/>
    <lineage>
        <taxon>Viruses</taxon>
        <taxon>Duplodnaviria</taxon>
        <taxon>Heunggongvirae</taxon>
        <taxon>Uroviricota</taxon>
        <taxon>Caudoviricetes</taxon>
    </lineage>
</organism>
<reference evidence="1" key="1">
    <citation type="journal article" date="2021" name="Proc. Natl. Acad. Sci. U.S.A.">
        <title>A Catalog of Tens of Thousands of Viruses from Human Metagenomes Reveals Hidden Associations with Chronic Diseases.</title>
        <authorList>
            <person name="Tisza M.J."/>
            <person name="Buck C.B."/>
        </authorList>
    </citation>
    <scope>NUCLEOTIDE SEQUENCE</scope>
    <source>
        <strain evidence="1">Ct2QJ10</strain>
    </source>
</reference>
<proteinExistence type="predicted"/>
<evidence type="ECO:0000313" key="1">
    <source>
        <dbReference type="EMBL" id="DAE03099.1"/>
    </source>
</evidence>
<sequence length="102" mass="12062">MQILLSKEVTVWFKKKPVAVEAFIFNKEAEVMAPKWFLKAVQNEKIFIDRRLEDERSVVYGCTIHSQYGKLQAYIGDYILKGPSGEIWPCKKKMFKKLYERL</sequence>
<protein>
    <submittedName>
        <fullName evidence="1">PGDYG protein</fullName>
    </submittedName>
</protein>